<sequence>MRHSSFKNLAINEEIKKTLNEQLSIYQGIHYAYGIMNKKNPIDLTIITNKDAWFELYAKNKYQLTDPVLITALNHVLPFSWDENIMINYSMKLPKVFNIAKNYNIISGYTFMVHDPSNNLSILSLMTNAQDKSHSDFIFDAHKEHLQMLLLKVHDKLISLYNDTPVVADKDDISQVFSKRENEVLYYASLGKTYNEIATILDIKLPTVKFHTGNALKKMGVNNIRQGIKIANELHLITPLLFGME</sequence>
<dbReference type="Gene3D" id="1.10.10.10">
    <property type="entry name" value="Winged helix-like DNA-binding domain superfamily/Winged helix DNA-binding domain"/>
    <property type="match status" value="1"/>
</dbReference>
<protein>
    <submittedName>
        <fullName evidence="6">Autoinducer binding domain-containing protein</fullName>
    </submittedName>
</protein>
<dbReference type="InterPro" id="IPR016032">
    <property type="entry name" value="Sig_transdc_resp-reg_C-effctor"/>
</dbReference>
<dbReference type="Pfam" id="PF00196">
    <property type="entry name" value="GerE"/>
    <property type="match status" value="1"/>
</dbReference>
<dbReference type="PANTHER" id="PTHR44688:SF16">
    <property type="entry name" value="DNA-BINDING TRANSCRIPTIONAL ACTIVATOR DEVR_DOSR"/>
    <property type="match status" value="1"/>
</dbReference>
<dbReference type="RefSeq" id="WP_369790270.1">
    <property type="nucleotide sequence ID" value="NZ_CP165628.1"/>
</dbReference>
<evidence type="ECO:0000256" key="1">
    <source>
        <dbReference type="ARBA" id="ARBA00023015"/>
    </source>
</evidence>
<evidence type="ECO:0000256" key="2">
    <source>
        <dbReference type="ARBA" id="ARBA00023125"/>
    </source>
</evidence>
<keyword evidence="4" id="KW-0804">Transcription</keyword>
<dbReference type="SMART" id="SM00421">
    <property type="entry name" value="HTH_LUXR"/>
    <property type="match status" value="1"/>
</dbReference>
<dbReference type="InterPro" id="IPR005143">
    <property type="entry name" value="TF_LuxR_autoind-bd_dom"/>
</dbReference>
<dbReference type="SUPFAM" id="SSF46894">
    <property type="entry name" value="C-terminal effector domain of the bipartite response regulators"/>
    <property type="match status" value="1"/>
</dbReference>
<dbReference type="PROSITE" id="PS50043">
    <property type="entry name" value="HTH_LUXR_2"/>
    <property type="match status" value="1"/>
</dbReference>
<dbReference type="InterPro" id="IPR036693">
    <property type="entry name" value="TF_LuxR_autoind-bd_dom_sf"/>
</dbReference>
<proteinExistence type="predicted"/>
<accession>A0AB39VWM3</accession>
<keyword evidence="1" id="KW-0805">Transcription regulation</keyword>
<keyword evidence="3" id="KW-0010">Activator</keyword>
<name>A0AB39VWM3_9GAMM</name>
<dbReference type="CDD" id="cd06170">
    <property type="entry name" value="LuxR_C_like"/>
    <property type="match status" value="1"/>
</dbReference>
<dbReference type="PROSITE" id="PS00622">
    <property type="entry name" value="HTH_LUXR_1"/>
    <property type="match status" value="1"/>
</dbReference>
<keyword evidence="2" id="KW-0238">DNA-binding</keyword>
<dbReference type="EMBL" id="CP165628">
    <property type="protein sequence ID" value="XDU74019.1"/>
    <property type="molecule type" value="Genomic_DNA"/>
</dbReference>
<organism evidence="6">
    <name type="scientific">Rouxiella sp. WC2420</name>
    <dbReference type="NCBI Taxonomy" id="3234145"/>
    <lineage>
        <taxon>Bacteria</taxon>
        <taxon>Pseudomonadati</taxon>
        <taxon>Pseudomonadota</taxon>
        <taxon>Gammaproteobacteria</taxon>
        <taxon>Enterobacterales</taxon>
        <taxon>Yersiniaceae</taxon>
        <taxon>Rouxiella</taxon>
    </lineage>
</organism>
<dbReference type="SUPFAM" id="SSF75516">
    <property type="entry name" value="Pheromone-binding domain of LuxR-like quorum-sensing transcription factors"/>
    <property type="match status" value="1"/>
</dbReference>
<dbReference type="Gene3D" id="3.30.450.80">
    <property type="entry name" value="Transcription factor LuxR-like, autoinducer-binding domain"/>
    <property type="match status" value="1"/>
</dbReference>
<evidence type="ECO:0000259" key="5">
    <source>
        <dbReference type="PROSITE" id="PS50043"/>
    </source>
</evidence>
<dbReference type="PANTHER" id="PTHR44688">
    <property type="entry name" value="DNA-BINDING TRANSCRIPTIONAL ACTIVATOR DEVR_DOSR"/>
    <property type="match status" value="1"/>
</dbReference>
<evidence type="ECO:0000256" key="3">
    <source>
        <dbReference type="ARBA" id="ARBA00023159"/>
    </source>
</evidence>
<dbReference type="Pfam" id="PF03472">
    <property type="entry name" value="Autoind_bind"/>
    <property type="match status" value="1"/>
</dbReference>
<gene>
    <name evidence="6" type="ORF">AB3G37_08085</name>
</gene>
<evidence type="ECO:0000256" key="4">
    <source>
        <dbReference type="ARBA" id="ARBA00023163"/>
    </source>
</evidence>
<feature type="domain" description="HTH luxR-type" evidence="5">
    <location>
        <begin position="170"/>
        <end position="235"/>
    </location>
</feature>
<dbReference type="GO" id="GO:0006355">
    <property type="term" value="P:regulation of DNA-templated transcription"/>
    <property type="evidence" value="ECO:0007669"/>
    <property type="project" value="InterPro"/>
</dbReference>
<reference evidence="6" key="1">
    <citation type="submission" date="2024-07" db="EMBL/GenBank/DDBJ databases">
        <authorList>
            <person name="Biller S.J."/>
        </authorList>
    </citation>
    <scope>NUCLEOTIDE SEQUENCE</scope>
    <source>
        <strain evidence="6">WC2420</strain>
    </source>
</reference>
<evidence type="ECO:0000313" key="6">
    <source>
        <dbReference type="EMBL" id="XDU74019.1"/>
    </source>
</evidence>
<dbReference type="AlphaFoldDB" id="A0AB39VWM3"/>
<dbReference type="PRINTS" id="PR00038">
    <property type="entry name" value="HTHLUXR"/>
</dbReference>
<dbReference type="InterPro" id="IPR036388">
    <property type="entry name" value="WH-like_DNA-bd_sf"/>
</dbReference>
<dbReference type="GO" id="GO:0003677">
    <property type="term" value="F:DNA binding"/>
    <property type="evidence" value="ECO:0007669"/>
    <property type="project" value="UniProtKB-KW"/>
</dbReference>
<dbReference type="InterPro" id="IPR000792">
    <property type="entry name" value="Tscrpt_reg_LuxR_C"/>
</dbReference>